<dbReference type="PANTHER" id="PTHR32502:SF23">
    <property type="entry name" value="TRANSPORT PROTEIN, PTS SYSTEM"/>
    <property type="match status" value="1"/>
</dbReference>
<evidence type="ECO:0000256" key="1">
    <source>
        <dbReference type="SAM" id="Phobius"/>
    </source>
</evidence>
<dbReference type="GO" id="GO:0005886">
    <property type="term" value="C:plasma membrane"/>
    <property type="evidence" value="ECO:0007669"/>
    <property type="project" value="TreeGrafter"/>
</dbReference>
<keyword evidence="1" id="KW-0812">Transmembrane</keyword>
<dbReference type="OrthoDB" id="9795582at2"/>
<keyword evidence="1" id="KW-0472">Membrane</keyword>
<dbReference type="EMBL" id="NOJY02000003">
    <property type="protein sequence ID" value="RDY29276.1"/>
    <property type="molecule type" value="Genomic_DNA"/>
</dbReference>
<dbReference type="PANTHER" id="PTHR32502">
    <property type="entry name" value="N-ACETYLGALACTOSAMINE PERMEASE II COMPONENT-RELATED"/>
    <property type="match status" value="1"/>
</dbReference>
<keyword evidence="3" id="KW-1185">Reference proteome</keyword>
<dbReference type="Proteomes" id="UP000215694">
    <property type="component" value="Unassembled WGS sequence"/>
</dbReference>
<feature type="transmembrane region" description="Helical" evidence="1">
    <location>
        <begin position="189"/>
        <end position="209"/>
    </location>
</feature>
<gene>
    <name evidence="2" type="ORF">CHL78_002455</name>
</gene>
<dbReference type="AlphaFoldDB" id="A0A371J9C5"/>
<dbReference type="PROSITE" id="PS51108">
    <property type="entry name" value="PTS_EIID"/>
    <property type="match status" value="1"/>
</dbReference>
<dbReference type="InterPro" id="IPR004704">
    <property type="entry name" value="PTS_IID_man"/>
</dbReference>
<dbReference type="GO" id="GO:0009401">
    <property type="term" value="P:phosphoenolpyruvate-dependent sugar phosphotransferase system"/>
    <property type="evidence" value="ECO:0007669"/>
    <property type="project" value="InterPro"/>
</dbReference>
<accession>A0A371J9C5</accession>
<feature type="transmembrane region" description="Helical" evidence="1">
    <location>
        <begin position="146"/>
        <end position="168"/>
    </location>
</feature>
<feature type="transmembrane region" description="Helical" evidence="1">
    <location>
        <begin position="254"/>
        <end position="273"/>
    </location>
</feature>
<comment type="caution">
    <text evidence="2">The sequence shown here is derived from an EMBL/GenBank/DDBJ whole genome shotgun (WGS) entry which is preliminary data.</text>
</comment>
<organism evidence="2 3">
    <name type="scientific">Romboutsia weinsteinii</name>
    <dbReference type="NCBI Taxonomy" id="2020949"/>
    <lineage>
        <taxon>Bacteria</taxon>
        <taxon>Bacillati</taxon>
        <taxon>Bacillota</taxon>
        <taxon>Clostridia</taxon>
        <taxon>Peptostreptococcales</taxon>
        <taxon>Peptostreptococcaceae</taxon>
        <taxon>Romboutsia</taxon>
    </lineage>
</organism>
<protein>
    <submittedName>
        <fullName evidence="2">PTS system mannose/fructose/sorbose family transporter subunit IID</fullName>
    </submittedName>
</protein>
<feature type="transmembrane region" description="Helical" evidence="1">
    <location>
        <begin position="229"/>
        <end position="247"/>
    </location>
</feature>
<sequence>MMRGQKEYIDKTEGETLDNKTLNKMAWRSMFLQASFNYERMQAGGWLYSILPGLKKIHKNKEDLSTSMKHNLEFFNCHPFLITFVMGIILSLEQKKSDVQTIRALRVAAMGPLGGIGDAIFWFTLLPISAGIGANLSLQGSILGPIIFFVLFNVVHLGLRFGLMHWSYKVGVEGISKLTKNAKEFTRAATVLGMIVAGALIASYVSITLVTPESLSMSGTIDLQKILDSIMPCVLPLAVTFGMYGLVKKNVSPLVNILVLVLIGLIGAFIGVFKF</sequence>
<keyword evidence="1" id="KW-1133">Transmembrane helix</keyword>
<name>A0A371J9C5_9FIRM</name>
<proteinExistence type="predicted"/>
<dbReference type="InterPro" id="IPR050303">
    <property type="entry name" value="GatZ_KbaZ_carbometab"/>
</dbReference>
<dbReference type="Pfam" id="PF03613">
    <property type="entry name" value="EIID-AGA"/>
    <property type="match status" value="1"/>
</dbReference>
<evidence type="ECO:0000313" key="2">
    <source>
        <dbReference type="EMBL" id="RDY29276.1"/>
    </source>
</evidence>
<reference evidence="2 3" key="1">
    <citation type="journal article" date="2017" name="Genome Announc.">
        <title>Draft Genome Sequence of Romboutsia weinsteinii sp. nov. Strain CCRI-19649(T) Isolated from Surface Water.</title>
        <authorList>
            <person name="Maheux A.F."/>
            <person name="Boudreau D.K."/>
            <person name="Berube E."/>
            <person name="Boissinot M."/>
            <person name="Cantin P."/>
            <person name="Raymond F."/>
            <person name="Corbeil J."/>
            <person name="Omar R.F."/>
            <person name="Bergeron M.G."/>
        </authorList>
    </citation>
    <scope>NUCLEOTIDE SEQUENCE [LARGE SCALE GENOMIC DNA]</scope>
    <source>
        <strain evidence="2 3">CCRI-19649</strain>
    </source>
</reference>
<feature type="transmembrane region" description="Helical" evidence="1">
    <location>
        <begin position="104"/>
        <end position="126"/>
    </location>
</feature>
<evidence type="ECO:0000313" key="3">
    <source>
        <dbReference type="Proteomes" id="UP000215694"/>
    </source>
</evidence>